<dbReference type="AlphaFoldDB" id="A0A0F9SCZ3"/>
<name>A0A0F9SCZ3_9ZZZZ</name>
<reference evidence="1" key="1">
    <citation type="journal article" date="2015" name="Nature">
        <title>Complex archaea that bridge the gap between prokaryotes and eukaryotes.</title>
        <authorList>
            <person name="Spang A."/>
            <person name="Saw J.H."/>
            <person name="Jorgensen S.L."/>
            <person name="Zaremba-Niedzwiedzka K."/>
            <person name="Martijn J."/>
            <person name="Lind A.E."/>
            <person name="van Eijk R."/>
            <person name="Schleper C."/>
            <person name="Guy L."/>
            <person name="Ettema T.J."/>
        </authorList>
    </citation>
    <scope>NUCLEOTIDE SEQUENCE</scope>
</reference>
<proteinExistence type="predicted"/>
<gene>
    <name evidence="1" type="ORF">LCGC14_0468610</name>
</gene>
<accession>A0A0F9SCZ3</accession>
<evidence type="ECO:0000313" key="1">
    <source>
        <dbReference type="EMBL" id="KKN66750.1"/>
    </source>
</evidence>
<comment type="caution">
    <text evidence="1">The sequence shown here is derived from an EMBL/GenBank/DDBJ whole genome shotgun (WGS) entry which is preliminary data.</text>
</comment>
<organism evidence="1">
    <name type="scientific">marine sediment metagenome</name>
    <dbReference type="NCBI Taxonomy" id="412755"/>
    <lineage>
        <taxon>unclassified sequences</taxon>
        <taxon>metagenomes</taxon>
        <taxon>ecological metagenomes</taxon>
    </lineage>
</organism>
<dbReference type="PROSITE" id="PS51257">
    <property type="entry name" value="PROKAR_LIPOPROTEIN"/>
    <property type="match status" value="1"/>
</dbReference>
<protein>
    <submittedName>
        <fullName evidence="1">Uncharacterized protein</fullName>
    </submittedName>
</protein>
<dbReference type="EMBL" id="LAZR01000492">
    <property type="protein sequence ID" value="KKN66750.1"/>
    <property type="molecule type" value="Genomic_DNA"/>
</dbReference>
<sequence>MKLLTILLIGLTLSACASSREPLPNWAEARQDFSAPVYAKELPLLCELPWATGECWAAIEQYEEVSEANYDKANLNASALNKMEDAYNAAISGGEIQQQVSELYRDQLDEERKDHFWDNVMHKVVIGVGLLLGAVL</sequence>